<feature type="compositionally biased region" description="Low complexity" evidence="1">
    <location>
        <begin position="62"/>
        <end position="75"/>
    </location>
</feature>
<dbReference type="PANTHER" id="PTHR28241">
    <property type="entry name" value="MITOCHONDRIAL IMPORT PROTEIN 1"/>
    <property type="match status" value="1"/>
</dbReference>
<protein>
    <submittedName>
        <fullName evidence="3">Uncharacterized protein</fullName>
    </submittedName>
</protein>
<evidence type="ECO:0000313" key="4">
    <source>
        <dbReference type="Proteomes" id="UP000673691"/>
    </source>
</evidence>
<dbReference type="EMBL" id="JAEFCI010008055">
    <property type="protein sequence ID" value="KAG5458704.1"/>
    <property type="molecule type" value="Genomic_DNA"/>
</dbReference>
<keyword evidence="2" id="KW-0812">Transmembrane</keyword>
<evidence type="ECO:0000313" key="3">
    <source>
        <dbReference type="EMBL" id="KAG5458704.1"/>
    </source>
</evidence>
<name>A0A8H7ZT44_9FUNG</name>
<dbReference type="GO" id="GO:0005741">
    <property type="term" value="C:mitochondrial outer membrane"/>
    <property type="evidence" value="ECO:0007669"/>
    <property type="project" value="InterPro"/>
</dbReference>
<dbReference type="AlphaFoldDB" id="A0A8H7ZT44"/>
<sequence>MSSHARLEQEETSPSVPREHGGGQGADAERPRAPLLLGAGAAGPGDHSDFSPTPASPRYLVGPRSGSPSYLRSPLSPRDLFRARPSFIEALARAAFVHFFIPFVNGIMLGFGEIAANELAFRYGWFGSRVVLFNGSSASVGVVRQQRGKGRAKDGEGSGVVIGKGGAPLMQT</sequence>
<evidence type="ECO:0000256" key="2">
    <source>
        <dbReference type="SAM" id="Phobius"/>
    </source>
</evidence>
<dbReference type="PANTHER" id="PTHR28241:SF1">
    <property type="entry name" value="MITOCHONDRIAL IMPORT PROTEIN 1"/>
    <property type="match status" value="1"/>
</dbReference>
<dbReference type="GO" id="GO:0070096">
    <property type="term" value="P:mitochondrial outer membrane translocase complex assembly"/>
    <property type="evidence" value="ECO:0007669"/>
    <property type="project" value="TreeGrafter"/>
</dbReference>
<keyword evidence="2" id="KW-0472">Membrane</keyword>
<feature type="transmembrane region" description="Helical" evidence="2">
    <location>
        <begin position="123"/>
        <end position="143"/>
    </location>
</feature>
<feature type="compositionally biased region" description="Basic and acidic residues" evidence="1">
    <location>
        <begin position="17"/>
        <end position="32"/>
    </location>
</feature>
<dbReference type="OrthoDB" id="5529571at2759"/>
<keyword evidence="4" id="KW-1185">Reference proteome</keyword>
<dbReference type="GO" id="GO:0045040">
    <property type="term" value="P:protein insertion into mitochondrial outer membrane"/>
    <property type="evidence" value="ECO:0007669"/>
    <property type="project" value="TreeGrafter"/>
</dbReference>
<feature type="transmembrane region" description="Helical" evidence="2">
    <location>
        <begin position="90"/>
        <end position="111"/>
    </location>
</feature>
<dbReference type="Pfam" id="PF08219">
    <property type="entry name" value="TOM13"/>
    <property type="match status" value="1"/>
</dbReference>
<dbReference type="InterPro" id="IPR013262">
    <property type="entry name" value="OMP_MIM1/TOM13_mt"/>
</dbReference>
<organism evidence="3 4">
    <name type="scientific">Olpidium bornovanus</name>
    <dbReference type="NCBI Taxonomy" id="278681"/>
    <lineage>
        <taxon>Eukaryota</taxon>
        <taxon>Fungi</taxon>
        <taxon>Fungi incertae sedis</taxon>
        <taxon>Olpidiomycota</taxon>
        <taxon>Olpidiomycotina</taxon>
        <taxon>Olpidiomycetes</taxon>
        <taxon>Olpidiales</taxon>
        <taxon>Olpidiaceae</taxon>
        <taxon>Olpidium</taxon>
    </lineage>
</organism>
<comment type="caution">
    <text evidence="3">The sequence shown here is derived from an EMBL/GenBank/DDBJ whole genome shotgun (WGS) entry which is preliminary data.</text>
</comment>
<evidence type="ECO:0000256" key="1">
    <source>
        <dbReference type="SAM" id="MobiDB-lite"/>
    </source>
</evidence>
<gene>
    <name evidence="3" type="ORF">BJ554DRAFT_1024</name>
</gene>
<keyword evidence="2" id="KW-1133">Transmembrane helix</keyword>
<feature type="region of interest" description="Disordered" evidence="1">
    <location>
        <begin position="1"/>
        <end position="75"/>
    </location>
</feature>
<reference evidence="3 4" key="1">
    <citation type="journal article" name="Sci. Rep.">
        <title>Genome-scale phylogenetic analyses confirm Olpidium as the closest living zoosporic fungus to the non-flagellated, terrestrial fungi.</title>
        <authorList>
            <person name="Chang Y."/>
            <person name="Rochon D."/>
            <person name="Sekimoto S."/>
            <person name="Wang Y."/>
            <person name="Chovatia M."/>
            <person name="Sandor L."/>
            <person name="Salamov A."/>
            <person name="Grigoriev I.V."/>
            <person name="Stajich J.E."/>
            <person name="Spatafora J.W."/>
        </authorList>
    </citation>
    <scope>NUCLEOTIDE SEQUENCE [LARGE SCALE GENOMIC DNA]</scope>
    <source>
        <strain evidence="3">S191</strain>
    </source>
</reference>
<dbReference type="Proteomes" id="UP000673691">
    <property type="component" value="Unassembled WGS sequence"/>
</dbReference>
<accession>A0A8H7ZT44</accession>
<proteinExistence type="predicted"/>